<gene>
    <name evidence="1" type="ORF">AFUS01_LOCUS43605</name>
</gene>
<dbReference type="Proteomes" id="UP000708208">
    <property type="component" value="Unassembled WGS sequence"/>
</dbReference>
<sequence length="166" mass="19796">MAKQSTPWQSLKFYRETLRIREGKPPCKKESPVDPCCYPNLTYYHNGKENVCCKPRHDYNFLFCEGYDQYRHRDDRKHPHFYLGIDIEEKYPCRRVPLLTSSNYGHRPPIDPMGNRPKQKQIHTFYRNSGTSYCLNANGYHNVRLIAPWALKDNEQFGYTYSPPRK</sequence>
<proteinExistence type="predicted"/>
<organism evidence="1 2">
    <name type="scientific">Allacma fusca</name>
    <dbReference type="NCBI Taxonomy" id="39272"/>
    <lineage>
        <taxon>Eukaryota</taxon>
        <taxon>Metazoa</taxon>
        <taxon>Ecdysozoa</taxon>
        <taxon>Arthropoda</taxon>
        <taxon>Hexapoda</taxon>
        <taxon>Collembola</taxon>
        <taxon>Symphypleona</taxon>
        <taxon>Sminthuridae</taxon>
        <taxon>Allacma</taxon>
    </lineage>
</organism>
<evidence type="ECO:0000313" key="1">
    <source>
        <dbReference type="EMBL" id="CAG7834063.1"/>
    </source>
</evidence>
<keyword evidence="2" id="KW-1185">Reference proteome</keyword>
<name>A0A8J2LF57_9HEXA</name>
<protein>
    <submittedName>
        <fullName evidence="1">Uncharacterized protein</fullName>
    </submittedName>
</protein>
<dbReference type="InterPro" id="IPR027901">
    <property type="entry name" value="CFAP90"/>
</dbReference>
<accession>A0A8J2LF57</accession>
<dbReference type="Pfam" id="PF15074">
    <property type="entry name" value="CFAP90"/>
    <property type="match status" value="1"/>
</dbReference>
<evidence type="ECO:0000313" key="2">
    <source>
        <dbReference type="Proteomes" id="UP000708208"/>
    </source>
</evidence>
<dbReference type="AlphaFoldDB" id="A0A8J2LF57"/>
<comment type="caution">
    <text evidence="1">The sequence shown here is derived from an EMBL/GenBank/DDBJ whole genome shotgun (WGS) entry which is preliminary data.</text>
</comment>
<dbReference type="OrthoDB" id="6991437at2759"/>
<dbReference type="EMBL" id="CAJVCH010570104">
    <property type="protein sequence ID" value="CAG7834063.1"/>
    <property type="molecule type" value="Genomic_DNA"/>
</dbReference>
<reference evidence="1" key="1">
    <citation type="submission" date="2021-06" db="EMBL/GenBank/DDBJ databases">
        <authorList>
            <person name="Hodson N. C."/>
            <person name="Mongue J. A."/>
            <person name="Jaron S. K."/>
        </authorList>
    </citation>
    <scope>NUCLEOTIDE SEQUENCE</scope>
</reference>